<evidence type="ECO:0000256" key="2">
    <source>
        <dbReference type="SAM" id="Phobius"/>
    </source>
</evidence>
<dbReference type="Proteomes" id="UP000782880">
    <property type="component" value="Unassembled WGS sequence"/>
</dbReference>
<name>A0A921LPM2_9FIRM</name>
<dbReference type="PANTHER" id="PTHR46558:SF4">
    <property type="entry name" value="DNA-BIDING PHAGE PROTEIN"/>
    <property type="match status" value="1"/>
</dbReference>
<evidence type="ECO:0000313" key="4">
    <source>
        <dbReference type="EMBL" id="HJG29080.1"/>
    </source>
</evidence>
<evidence type="ECO:0000256" key="1">
    <source>
        <dbReference type="ARBA" id="ARBA00023125"/>
    </source>
</evidence>
<dbReference type="PANTHER" id="PTHR46558">
    <property type="entry name" value="TRACRIPTIONAL REGULATORY PROTEIN-RELATED-RELATED"/>
    <property type="match status" value="1"/>
</dbReference>
<feature type="transmembrane region" description="Helical" evidence="2">
    <location>
        <begin position="98"/>
        <end position="121"/>
    </location>
</feature>
<dbReference type="AlphaFoldDB" id="A0A921LPM2"/>
<evidence type="ECO:0000313" key="5">
    <source>
        <dbReference type="Proteomes" id="UP000782880"/>
    </source>
</evidence>
<dbReference type="EMBL" id="DYVE01000275">
    <property type="protein sequence ID" value="HJG29080.1"/>
    <property type="molecule type" value="Genomic_DNA"/>
</dbReference>
<dbReference type="GO" id="GO:0003677">
    <property type="term" value="F:DNA binding"/>
    <property type="evidence" value="ECO:0007669"/>
    <property type="project" value="UniProtKB-KW"/>
</dbReference>
<gene>
    <name evidence="4" type="ORF">K8V20_10625</name>
</gene>
<protein>
    <submittedName>
        <fullName evidence="4">Helix-turn-helix domain-containing protein</fullName>
    </submittedName>
</protein>
<proteinExistence type="predicted"/>
<feature type="domain" description="HTH cro/C1-type" evidence="3">
    <location>
        <begin position="10"/>
        <end position="64"/>
    </location>
</feature>
<organism evidence="4 5">
    <name type="scientific">Subdoligranulum variabile</name>
    <dbReference type="NCBI Taxonomy" id="214851"/>
    <lineage>
        <taxon>Bacteria</taxon>
        <taxon>Bacillati</taxon>
        <taxon>Bacillota</taxon>
        <taxon>Clostridia</taxon>
        <taxon>Eubacteriales</taxon>
        <taxon>Oscillospiraceae</taxon>
        <taxon>Subdoligranulum</taxon>
    </lineage>
</organism>
<keyword evidence="2" id="KW-0472">Membrane</keyword>
<dbReference type="Gene3D" id="1.10.260.40">
    <property type="entry name" value="lambda repressor-like DNA-binding domains"/>
    <property type="match status" value="1"/>
</dbReference>
<dbReference type="InterPro" id="IPR001387">
    <property type="entry name" value="Cro/C1-type_HTH"/>
</dbReference>
<dbReference type="Pfam" id="PF01381">
    <property type="entry name" value="HTH_3"/>
    <property type="match status" value="1"/>
</dbReference>
<keyword evidence="2" id="KW-0812">Transmembrane</keyword>
<comment type="caution">
    <text evidence="4">The sequence shown here is derived from an EMBL/GenBank/DDBJ whole genome shotgun (WGS) entry which is preliminary data.</text>
</comment>
<reference evidence="4" key="1">
    <citation type="journal article" date="2021" name="PeerJ">
        <title>Extensive microbial diversity within the chicken gut microbiome revealed by metagenomics and culture.</title>
        <authorList>
            <person name="Gilroy R."/>
            <person name="Ravi A."/>
            <person name="Getino M."/>
            <person name="Pursley I."/>
            <person name="Horton D.L."/>
            <person name="Alikhan N.F."/>
            <person name="Baker D."/>
            <person name="Gharbi K."/>
            <person name="Hall N."/>
            <person name="Watson M."/>
            <person name="Adriaenssens E.M."/>
            <person name="Foster-Nyarko E."/>
            <person name="Jarju S."/>
            <person name="Secka A."/>
            <person name="Antonio M."/>
            <person name="Oren A."/>
            <person name="Chaudhuri R.R."/>
            <person name="La Ragione R."/>
            <person name="Hildebrand F."/>
            <person name="Pallen M.J."/>
        </authorList>
    </citation>
    <scope>NUCLEOTIDE SEQUENCE</scope>
    <source>
        <strain evidence="4">ChiBcec21-2208</strain>
    </source>
</reference>
<dbReference type="InterPro" id="IPR010982">
    <property type="entry name" value="Lambda_DNA-bd_dom_sf"/>
</dbReference>
<dbReference type="CDD" id="cd00093">
    <property type="entry name" value="HTH_XRE"/>
    <property type="match status" value="1"/>
</dbReference>
<accession>A0A921LPM2</accession>
<feature type="transmembrane region" description="Helical" evidence="2">
    <location>
        <begin position="127"/>
        <end position="147"/>
    </location>
</feature>
<dbReference type="SMART" id="SM00530">
    <property type="entry name" value="HTH_XRE"/>
    <property type="match status" value="1"/>
</dbReference>
<keyword evidence="1" id="KW-0238">DNA-binding</keyword>
<sequence length="201" mass="22305">MDQSKTGKFIAQERRVQNLTQRQLADKLAISDKTVSKWECGKGLPEVSLMLPLCEILQITVNDLLSGEKVAEGDYQKKAEENMMDLIRENAENKERMTLSIICGVITIIAVCALVMLASYLELPAAVRILLLVCAVLTAIAGIGAAARLEVKAGYYECPHCGTLFVPTMSDYVKGWHTLTRRRLTCPTCGKTSMCRHRITR</sequence>
<evidence type="ECO:0000259" key="3">
    <source>
        <dbReference type="PROSITE" id="PS50943"/>
    </source>
</evidence>
<keyword evidence="2" id="KW-1133">Transmembrane helix</keyword>
<dbReference type="SUPFAM" id="SSF47413">
    <property type="entry name" value="lambda repressor-like DNA-binding domains"/>
    <property type="match status" value="1"/>
</dbReference>
<reference evidence="4" key="2">
    <citation type="submission" date="2021-09" db="EMBL/GenBank/DDBJ databases">
        <authorList>
            <person name="Gilroy R."/>
        </authorList>
    </citation>
    <scope>NUCLEOTIDE SEQUENCE</scope>
    <source>
        <strain evidence="4">ChiBcec21-2208</strain>
    </source>
</reference>
<dbReference type="PROSITE" id="PS50943">
    <property type="entry name" value="HTH_CROC1"/>
    <property type="match status" value="1"/>
</dbReference>